<dbReference type="Pfam" id="PF14715">
    <property type="entry name" value="FixP_N"/>
    <property type="match status" value="1"/>
</dbReference>
<organism evidence="7 8">
    <name type="scientific">Cephaloticoccus primus</name>
    <dbReference type="NCBI Taxonomy" id="1548207"/>
    <lineage>
        <taxon>Bacteria</taxon>
        <taxon>Pseudomonadati</taxon>
        <taxon>Verrucomicrobiota</taxon>
        <taxon>Opitutia</taxon>
        <taxon>Opitutales</taxon>
        <taxon>Opitutaceae</taxon>
        <taxon>Cephaloticoccus</taxon>
    </lineage>
</organism>
<evidence type="ECO:0000313" key="7">
    <source>
        <dbReference type="EMBL" id="KXU36689.1"/>
    </source>
</evidence>
<evidence type="ECO:0000259" key="6">
    <source>
        <dbReference type="PROSITE" id="PS51007"/>
    </source>
</evidence>
<dbReference type="Proteomes" id="UP000070058">
    <property type="component" value="Unassembled WGS sequence"/>
</dbReference>
<dbReference type="Gene3D" id="1.10.760.10">
    <property type="entry name" value="Cytochrome c-like domain"/>
    <property type="match status" value="1"/>
</dbReference>
<evidence type="ECO:0000313" key="8">
    <source>
        <dbReference type="Proteomes" id="UP000070058"/>
    </source>
</evidence>
<accession>A0A139SQ19</accession>
<dbReference type="Pfam" id="PF13442">
    <property type="entry name" value="Cytochrome_CBB3"/>
    <property type="match status" value="1"/>
</dbReference>
<keyword evidence="1 4" id="KW-0349">Heme</keyword>
<dbReference type="GO" id="GO:0009055">
    <property type="term" value="F:electron transfer activity"/>
    <property type="evidence" value="ECO:0007669"/>
    <property type="project" value="InterPro"/>
</dbReference>
<dbReference type="PROSITE" id="PS51007">
    <property type="entry name" value="CYTC"/>
    <property type="match status" value="1"/>
</dbReference>
<dbReference type="InterPro" id="IPR032858">
    <property type="entry name" value="CcoP_N"/>
</dbReference>
<feature type="transmembrane region" description="Helical" evidence="5">
    <location>
        <begin position="20"/>
        <end position="38"/>
    </location>
</feature>
<keyword evidence="5" id="KW-1133">Transmembrane helix</keyword>
<dbReference type="Gene3D" id="6.10.280.130">
    <property type="match status" value="1"/>
</dbReference>
<dbReference type="PANTHER" id="PTHR33751">
    <property type="entry name" value="CBB3-TYPE CYTOCHROME C OXIDASE SUBUNIT FIXP"/>
    <property type="match status" value="1"/>
</dbReference>
<evidence type="ECO:0000256" key="2">
    <source>
        <dbReference type="ARBA" id="ARBA00022723"/>
    </source>
</evidence>
<gene>
    <name evidence="7" type="ORF">AXK11_03815</name>
</gene>
<name>A0A139SQ19_9BACT</name>
<keyword evidence="5" id="KW-0812">Transmembrane</keyword>
<keyword evidence="5" id="KW-0472">Membrane</keyword>
<dbReference type="EMBL" id="LSZQ01000029">
    <property type="protein sequence ID" value="KXU36689.1"/>
    <property type="molecule type" value="Genomic_DNA"/>
</dbReference>
<dbReference type="PANTHER" id="PTHR33751:SF1">
    <property type="entry name" value="CBB3-TYPE CYTOCHROME C OXIDASE SUBUNIT FIXP"/>
    <property type="match status" value="1"/>
</dbReference>
<evidence type="ECO:0000256" key="4">
    <source>
        <dbReference type="PROSITE-ProRule" id="PRU00433"/>
    </source>
</evidence>
<comment type="caution">
    <text evidence="7">The sequence shown here is derived from an EMBL/GenBank/DDBJ whole genome shotgun (WGS) entry which is preliminary data.</text>
</comment>
<dbReference type="AlphaFoldDB" id="A0A139SQ19"/>
<dbReference type="InterPro" id="IPR050597">
    <property type="entry name" value="Cytochrome_c_Oxidase_Subunit"/>
</dbReference>
<feature type="domain" description="Cytochrome c" evidence="6">
    <location>
        <begin position="83"/>
        <end position="166"/>
    </location>
</feature>
<reference evidence="8" key="1">
    <citation type="submission" date="2016-02" db="EMBL/GenBank/DDBJ databases">
        <authorList>
            <person name="Sanders J.G."/>
            <person name="Lin J.Y."/>
            <person name="Wertz J.T."/>
            <person name="Russell J.A."/>
            <person name="Moreau C.S."/>
            <person name="Powell S."/>
        </authorList>
    </citation>
    <scope>NUCLEOTIDE SEQUENCE [LARGE SCALE GENOMIC DNA]</scope>
    <source>
        <strain evidence="8">CAG34</strain>
    </source>
</reference>
<dbReference type="InterPro" id="IPR036909">
    <property type="entry name" value="Cyt_c-like_dom_sf"/>
</dbReference>
<dbReference type="GO" id="GO:0020037">
    <property type="term" value="F:heme binding"/>
    <property type="evidence" value="ECO:0007669"/>
    <property type="project" value="InterPro"/>
</dbReference>
<evidence type="ECO:0000256" key="3">
    <source>
        <dbReference type="ARBA" id="ARBA00023004"/>
    </source>
</evidence>
<evidence type="ECO:0000256" key="5">
    <source>
        <dbReference type="SAM" id="Phobius"/>
    </source>
</evidence>
<dbReference type="InterPro" id="IPR038414">
    <property type="entry name" value="CcoP_N_sf"/>
</dbReference>
<sequence>MREHTFDGIQEYDKRLPNWWLATFYGAIAFWIGYWFYVEQAQLALSPQAAIELEMSRIEAAKLASSASNLDDATLWQMSRNAVFVNAGRETFNSVCASCHLTSLKGVDEGGIGHNLVDDTWAHGGNPTDILAVINNGVLAKGMPAWGPVIGAKKTAEVIAYILSYHEAP</sequence>
<dbReference type="GO" id="GO:0046872">
    <property type="term" value="F:metal ion binding"/>
    <property type="evidence" value="ECO:0007669"/>
    <property type="project" value="UniProtKB-KW"/>
</dbReference>
<dbReference type="STRING" id="1548207.AXK11_03815"/>
<keyword evidence="3 4" id="KW-0408">Iron</keyword>
<keyword evidence="2 4" id="KW-0479">Metal-binding</keyword>
<dbReference type="InterPro" id="IPR009056">
    <property type="entry name" value="Cyt_c-like_dom"/>
</dbReference>
<protein>
    <submittedName>
        <fullName evidence="7">Cytochrome C oxidase subunit III</fullName>
    </submittedName>
</protein>
<keyword evidence="8" id="KW-1185">Reference proteome</keyword>
<proteinExistence type="predicted"/>
<evidence type="ECO:0000256" key="1">
    <source>
        <dbReference type="ARBA" id="ARBA00022617"/>
    </source>
</evidence>
<dbReference type="SUPFAM" id="SSF46626">
    <property type="entry name" value="Cytochrome c"/>
    <property type="match status" value="1"/>
</dbReference>